<dbReference type="SUPFAM" id="SSF56801">
    <property type="entry name" value="Acetyl-CoA synthetase-like"/>
    <property type="match status" value="1"/>
</dbReference>
<evidence type="ECO:0000313" key="5">
    <source>
        <dbReference type="EMBL" id="TXS91180.1"/>
    </source>
</evidence>
<feature type="domain" description="AMP-dependent synthetase/ligase" evidence="3">
    <location>
        <begin position="15"/>
        <end position="378"/>
    </location>
</feature>
<dbReference type="GO" id="GO:0016878">
    <property type="term" value="F:acid-thiol ligase activity"/>
    <property type="evidence" value="ECO:0007669"/>
    <property type="project" value="UniProtKB-ARBA"/>
</dbReference>
<evidence type="ECO:0000256" key="1">
    <source>
        <dbReference type="ARBA" id="ARBA00006432"/>
    </source>
</evidence>
<dbReference type="RefSeq" id="WP_148064833.1">
    <property type="nucleotide sequence ID" value="NZ_VRYZ01000005.1"/>
</dbReference>
<name>A0A5C8ZU47_9GAMM</name>
<dbReference type="Gene3D" id="3.40.50.12780">
    <property type="entry name" value="N-terminal domain of ligase-like"/>
    <property type="match status" value="1"/>
</dbReference>
<sequence length="521" mass="56566">MSTGHLRQQTLFDVLRRTAARFPEKRAIRHHDVSWTYREFHTLSMRVAGGLRAQGIGPGDRVAVLSRNSNAFALARFAIAACGAVLVPVNFMLNADEAAYIIGHSGARLLLVGNTELEKAKSAVSRCPAVEQLFWLALNSPAPDGLQPFDALASATPLAEPPVIDNTEPAQIVYTSGTESAPKGAVLSHAAVLWQYSSILADAEVAGEDVLLHALPLFHCAQLDCFLGPSIHCGGSNVITADNSPGNLLHLLASEGITSFFAPPTVWISLLRHPDFDNTDLSALRKGYYGASIMPVEVLKEIQARLPDLQLWNLYGQTEIAPTATILKPADQLRKAGSAGKPVLHVETRVVDDAGNDVPVGEIGEVVHRSPQLLTEYFKNPEKTAEAFAGGWFHSGDLATLDHEGYLTIVDRKKDMIKSGGENVSGREVEETIYQLDWVAEVAVIGLPHQRWVEAVTAVVVPKAGAEPDEDAVIRFCQSRLATFKVPKRIVFADDLPRNPSGKILKRELRLAHEEVFSNDG</sequence>
<dbReference type="EMBL" id="VRYZ01000005">
    <property type="protein sequence ID" value="TXS91180.1"/>
    <property type="molecule type" value="Genomic_DNA"/>
</dbReference>
<proteinExistence type="inferred from homology"/>
<reference evidence="5 6" key="1">
    <citation type="submission" date="2019-08" db="EMBL/GenBank/DDBJ databases">
        <title>Parahaliea maris sp. nov., isolated from the surface seawater.</title>
        <authorList>
            <person name="Liu Y."/>
        </authorList>
    </citation>
    <scope>NUCLEOTIDE SEQUENCE [LARGE SCALE GENOMIC DNA]</scope>
    <source>
        <strain evidence="5 6">S2-26</strain>
    </source>
</reference>
<dbReference type="InterPro" id="IPR050237">
    <property type="entry name" value="ATP-dep_AMP-bd_enzyme"/>
</dbReference>
<dbReference type="AlphaFoldDB" id="A0A5C8ZU47"/>
<evidence type="ECO:0000259" key="3">
    <source>
        <dbReference type="Pfam" id="PF00501"/>
    </source>
</evidence>
<comment type="caution">
    <text evidence="5">The sequence shown here is derived from an EMBL/GenBank/DDBJ whole genome shotgun (WGS) entry which is preliminary data.</text>
</comment>
<evidence type="ECO:0000259" key="4">
    <source>
        <dbReference type="Pfam" id="PF13193"/>
    </source>
</evidence>
<dbReference type="PANTHER" id="PTHR43767:SF1">
    <property type="entry name" value="NONRIBOSOMAL PEPTIDE SYNTHASE PES1 (EUROFUNG)-RELATED"/>
    <property type="match status" value="1"/>
</dbReference>
<dbReference type="OrthoDB" id="9047442at2"/>
<dbReference type="PANTHER" id="PTHR43767">
    <property type="entry name" value="LONG-CHAIN-FATTY-ACID--COA LIGASE"/>
    <property type="match status" value="1"/>
</dbReference>
<dbReference type="Pfam" id="PF00501">
    <property type="entry name" value="AMP-binding"/>
    <property type="match status" value="1"/>
</dbReference>
<organism evidence="5 6">
    <name type="scientific">Parahaliea aestuarii</name>
    <dbReference type="NCBI Taxonomy" id="1852021"/>
    <lineage>
        <taxon>Bacteria</taxon>
        <taxon>Pseudomonadati</taxon>
        <taxon>Pseudomonadota</taxon>
        <taxon>Gammaproteobacteria</taxon>
        <taxon>Cellvibrionales</taxon>
        <taxon>Halieaceae</taxon>
        <taxon>Parahaliea</taxon>
    </lineage>
</organism>
<dbReference type="InterPro" id="IPR020845">
    <property type="entry name" value="AMP-binding_CS"/>
</dbReference>
<dbReference type="FunFam" id="3.30.300.30:FF:000008">
    <property type="entry name" value="2,3-dihydroxybenzoate-AMP ligase"/>
    <property type="match status" value="1"/>
</dbReference>
<dbReference type="InterPro" id="IPR000873">
    <property type="entry name" value="AMP-dep_synth/lig_dom"/>
</dbReference>
<evidence type="ECO:0000256" key="2">
    <source>
        <dbReference type="ARBA" id="ARBA00022598"/>
    </source>
</evidence>
<gene>
    <name evidence="5" type="ORF">FVW59_13340</name>
</gene>
<comment type="similarity">
    <text evidence="1">Belongs to the ATP-dependent AMP-binding enzyme family.</text>
</comment>
<dbReference type="NCBIfam" id="NF004837">
    <property type="entry name" value="PRK06187.1"/>
    <property type="match status" value="1"/>
</dbReference>
<dbReference type="Pfam" id="PF13193">
    <property type="entry name" value="AMP-binding_C"/>
    <property type="match status" value="1"/>
</dbReference>
<evidence type="ECO:0000313" key="6">
    <source>
        <dbReference type="Proteomes" id="UP000321933"/>
    </source>
</evidence>
<dbReference type="NCBIfam" id="NF006182">
    <property type="entry name" value="PRK08316.1"/>
    <property type="match status" value="1"/>
</dbReference>
<keyword evidence="2 5" id="KW-0436">Ligase</keyword>
<dbReference type="Proteomes" id="UP000321933">
    <property type="component" value="Unassembled WGS sequence"/>
</dbReference>
<dbReference type="InterPro" id="IPR025110">
    <property type="entry name" value="AMP-bd_C"/>
</dbReference>
<dbReference type="PROSITE" id="PS00455">
    <property type="entry name" value="AMP_BINDING"/>
    <property type="match status" value="1"/>
</dbReference>
<keyword evidence="6" id="KW-1185">Reference proteome</keyword>
<accession>A0A5C8ZU47</accession>
<dbReference type="InterPro" id="IPR045851">
    <property type="entry name" value="AMP-bd_C_sf"/>
</dbReference>
<feature type="domain" description="AMP-binding enzyme C-terminal" evidence="4">
    <location>
        <begin position="428"/>
        <end position="503"/>
    </location>
</feature>
<dbReference type="Gene3D" id="3.30.300.30">
    <property type="match status" value="1"/>
</dbReference>
<dbReference type="CDD" id="cd17631">
    <property type="entry name" value="FACL_FadD13-like"/>
    <property type="match status" value="1"/>
</dbReference>
<dbReference type="InterPro" id="IPR042099">
    <property type="entry name" value="ANL_N_sf"/>
</dbReference>
<protein>
    <submittedName>
        <fullName evidence="5">Long-chain-fatty-acid--CoA ligase</fullName>
    </submittedName>
</protein>